<sequence length="95" mass="11026">MFILNVILFRLPTMNCVPDLSAKPLSDAPERQRRYLRRWHFSVCPPLLISPDRPYLPMEVSVSDLWSVVSHSLIIIAYMVEINNIVPSPYEGTWI</sequence>
<name>A0AAV9A0D9_ACOGR</name>
<accession>A0AAV9A0D9</accession>
<evidence type="ECO:0000313" key="2">
    <source>
        <dbReference type="EMBL" id="KAK1257158.1"/>
    </source>
</evidence>
<reference evidence="2" key="1">
    <citation type="journal article" date="2023" name="Nat. Commun.">
        <title>Diploid and tetraploid genomes of Acorus and the evolution of monocots.</title>
        <authorList>
            <person name="Ma L."/>
            <person name="Liu K.W."/>
            <person name="Li Z."/>
            <person name="Hsiao Y.Y."/>
            <person name="Qi Y."/>
            <person name="Fu T."/>
            <person name="Tang G.D."/>
            <person name="Zhang D."/>
            <person name="Sun W.H."/>
            <person name="Liu D.K."/>
            <person name="Li Y."/>
            <person name="Chen G.Z."/>
            <person name="Liu X.D."/>
            <person name="Liao X.Y."/>
            <person name="Jiang Y.T."/>
            <person name="Yu X."/>
            <person name="Hao Y."/>
            <person name="Huang J."/>
            <person name="Zhao X.W."/>
            <person name="Ke S."/>
            <person name="Chen Y.Y."/>
            <person name="Wu W.L."/>
            <person name="Hsu J.L."/>
            <person name="Lin Y.F."/>
            <person name="Huang M.D."/>
            <person name="Li C.Y."/>
            <person name="Huang L."/>
            <person name="Wang Z.W."/>
            <person name="Zhao X."/>
            <person name="Zhong W.Y."/>
            <person name="Peng D.H."/>
            <person name="Ahmad S."/>
            <person name="Lan S."/>
            <person name="Zhang J.S."/>
            <person name="Tsai W.C."/>
            <person name="Van de Peer Y."/>
            <person name="Liu Z.J."/>
        </authorList>
    </citation>
    <scope>NUCLEOTIDE SEQUENCE</scope>
    <source>
        <strain evidence="2">SCP</strain>
    </source>
</reference>
<evidence type="ECO:0000313" key="3">
    <source>
        <dbReference type="Proteomes" id="UP001179952"/>
    </source>
</evidence>
<keyword evidence="3" id="KW-1185">Reference proteome</keyword>
<reference evidence="2" key="2">
    <citation type="submission" date="2023-06" db="EMBL/GenBank/DDBJ databases">
        <authorList>
            <person name="Ma L."/>
            <person name="Liu K.-W."/>
            <person name="Li Z."/>
            <person name="Hsiao Y.-Y."/>
            <person name="Qi Y."/>
            <person name="Fu T."/>
            <person name="Tang G."/>
            <person name="Zhang D."/>
            <person name="Sun W.-H."/>
            <person name="Liu D.-K."/>
            <person name="Li Y."/>
            <person name="Chen G.-Z."/>
            <person name="Liu X.-D."/>
            <person name="Liao X.-Y."/>
            <person name="Jiang Y.-T."/>
            <person name="Yu X."/>
            <person name="Hao Y."/>
            <person name="Huang J."/>
            <person name="Zhao X.-W."/>
            <person name="Ke S."/>
            <person name="Chen Y.-Y."/>
            <person name="Wu W.-L."/>
            <person name="Hsu J.-L."/>
            <person name="Lin Y.-F."/>
            <person name="Huang M.-D."/>
            <person name="Li C.-Y."/>
            <person name="Huang L."/>
            <person name="Wang Z.-W."/>
            <person name="Zhao X."/>
            <person name="Zhong W.-Y."/>
            <person name="Peng D.-H."/>
            <person name="Ahmad S."/>
            <person name="Lan S."/>
            <person name="Zhang J.-S."/>
            <person name="Tsai W.-C."/>
            <person name="Van De Peer Y."/>
            <person name="Liu Z.-J."/>
        </authorList>
    </citation>
    <scope>NUCLEOTIDE SEQUENCE</scope>
    <source>
        <strain evidence="2">SCP</strain>
        <tissue evidence="2">Leaves</tissue>
    </source>
</reference>
<dbReference type="AlphaFoldDB" id="A0AAV9A0D9"/>
<evidence type="ECO:0000256" key="1">
    <source>
        <dbReference type="SAM" id="SignalP"/>
    </source>
</evidence>
<organism evidence="2 3">
    <name type="scientific">Acorus gramineus</name>
    <name type="common">Dwarf sweet flag</name>
    <dbReference type="NCBI Taxonomy" id="55184"/>
    <lineage>
        <taxon>Eukaryota</taxon>
        <taxon>Viridiplantae</taxon>
        <taxon>Streptophyta</taxon>
        <taxon>Embryophyta</taxon>
        <taxon>Tracheophyta</taxon>
        <taxon>Spermatophyta</taxon>
        <taxon>Magnoliopsida</taxon>
        <taxon>Liliopsida</taxon>
        <taxon>Acoraceae</taxon>
        <taxon>Acorus</taxon>
    </lineage>
</organism>
<proteinExistence type="predicted"/>
<dbReference type="Proteomes" id="UP001179952">
    <property type="component" value="Unassembled WGS sequence"/>
</dbReference>
<feature type="signal peptide" evidence="1">
    <location>
        <begin position="1"/>
        <end position="16"/>
    </location>
</feature>
<comment type="caution">
    <text evidence="2">The sequence shown here is derived from an EMBL/GenBank/DDBJ whole genome shotgun (WGS) entry which is preliminary data.</text>
</comment>
<keyword evidence="1" id="KW-0732">Signal</keyword>
<dbReference type="EMBL" id="JAUJYN010000058">
    <property type="protein sequence ID" value="KAK1257158.1"/>
    <property type="molecule type" value="Genomic_DNA"/>
</dbReference>
<gene>
    <name evidence="2" type="ORF">QJS04_geneDACA024893</name>
</gene>
<protein>
    <submittedName>
        <fullName evidence="2">Uncharacterized protein</fullName>
    </submittedName>
</protein>
<feature type="chain" id="PRO_5043485412" evidence="1">
    <location>
        <begin position="17"/>
        <end position="95"/>
    </location>
</feature>